<evidence type="ECO:0000313" key="7">
    <source>
        <dbReference type="Proteomes" id="UP000500741"/>
    </source>
</evidence>
<evidence type="ECO:0000256" key="2">
    <source>
        <dbReference type="SAM" id="MobiDB-lite"/>
    </source>
</evidence>
<dbReference type="Pfam" id="PF06458">
    <property type="entry name" value="MucBP"/>
    <property type="match status" value="3"/>
</dbReference>
<proteinExistence type="predicted"/>
<keyword evidence="4" id="KW-0732">Signal</keyword>
<dbReference type="AlphaFoldDB" id="A0A6G8B1C9"/>
<feature type="transmembrane region" description="Helical" evidence="3">
    <location>
        <begin position="647"/>
        <end position="666"/>
    </location>
</feature>
<dbReference type="RefSeq" id="WP_166011265.1">
    <property type="nucleotide sequence ID" value="NZ_CP049888.1"/>
</dbReference>
<gene>
    <name evidence="6" type="ORF">G7084_06960</name>
</gene>
<dbReference type="EMBL" id="CP049888">
    <property type="protein sequence ID" value="QIL51056.1"/>
    <property type="molecule type" value="Genomic_DNA"/>
</dbReference>
<feature type="region of interest" description="Disordered" evidence="2">
    <location>
        <begin position="593"/>
        <end position="624"/>
    </location>
</feature>
<organism evidence="6 7">
    <name type="scientific">Weissella coleopterorum</name>
    <dbReference type="NCBI Taxonomy" id="2714949"/>
    <lineage>
        <taxon>Bacteria</taxon>
        <taxon>Bacillati</taxon>
        <taxon>Bacillota</taxon>
        <taxon>Bacilli</taxon>
        <taxon>Lactobacillales</taxon>
        <taxon>Lactobacillaceae</taxon>
        <taxon>Weissella</taxon>
    </lineage>
</organism>
<feature type="domain" description="MucBP" evidence="5">
    <location>
        <begin position="459"/>
        <end position="521"/>
    </location>
</feature>
<keyword evidence="3" id="KW-1133">Transmembrane helix</keyword>
<feature type="domain" description="MucBP" evidence="5">
    <location>
        <begin position="381"/>
        <end position="444"/>
    </location>
</feature>
<evidence type="ECO:0000313" key="6">
    <source>
        <dbReference type="EMBL" id="QIL51056.1"/>
    </source>
</evidence>
<feature type="region of interest" description="Disordered" evidence="2">
    <location>
        <begin position="37"/>
        <end position="57"/>
    </location>
</feature>
<protein>
    <submittedName>
        <fullName evidence="6">BspA family leucine-rich repeat surface protein</fullName>
    </submittedName>
</protein>
<dbReference type="InterPro" id="IPR005046">
    <property type="entry name" value="DUF285"/>
</dbReference>
<keyword evidence="3" id="KW-0472">Membrane</keyword>
<name>A0A6G8B1C9_9LACO</name>
<feature type="domain" description="MucBP" evidence="5">
    <location>
        <begin position="529"/>
        <end position="591"/>
    </location>
</feature>
<evidence type="ECO:0000256" key="1">
    <source>
        <dbReference type="ARBA" id="ARBA00022737"/>
    </source>
</evidence>
<evidence type="ECO:0000256" key="3">
    <source>
        <dbReference type="SAM" id="Phobius"/>
    </source>
</evidence>
<dbReference type="Proteomes" id="UP000500741">
    <property type="component" value="Chromosome"/>
</dbReference>
<feature type="signal peptide" evidence="4">
    <location>
        <begin position="1"/>
        <end position="26"/>
    </location>
</feature>
<evidence type="ECO:0000256" key="4">
    <source>
        <dbReference type="SAM" id="SignalP"/>
    </source>
</evidence>
<feature type="compositionally biased region" description="Polar residues" evidence="2">
    <location>
        <begin position="604"/>
        <end position="624"/>
    </location>
</feature>
<keyword evidence="1" id="KW-0677">Repeat</keyword>
<dbReference type="NCBIfam" id="TIGR01167">
    <property type="entry name" value="LPXTG_anchor"/>
    <property type="match status" value="1"/>
</dbReference>
<keyword evidence="7" id="KW-1185">Reference proteome</keyword>
<keyword evidence="3" id="KW-0812">Transmembrane</keyword>
<sequence>MKTNIGKCLLLSTTILGLINPLVALADTQTKMSSIDAETFQSNSDKPSKNVKDNLNNVKKAPINNPLAVQTFPWGDSGLNITVVPDSSDATKLIVHVPAGEVTNPEPIHDIDGLRDIFDNNDTVYKIDGPLKINGDASMLFSGGGINKNSGLNQVDVSNVTMMRNMFAGDDKSYLDFANQLDNWDTSNVTNMAGMFSLAHINSDGFNMKNFDTSKVTDMGWMFATATFDPESINNKNKPITDAKWSELDLSTWNTSNVTDMGVMFSGMIGLNVLNISSFDTSKANTSLFLNGLGLFEVILGDKLQFHHNDGEIYDPELKYMTINEKAGIEYTGKWQNIGDGTPDFPKGKNVWSGKEFQANYQGDRDAGAYVWQPVVKPGADVTVKYVNEDGKTISPDTSLSGDINEPYTVTKKNISGYIFEKSQAGNEIGKFTDQAQTVTMVYKKVTTATPTKPVVNGKVTVKYVDEANRELAKSEALTGKAGDHYTTKQKDISGYTFKKVQGTENGIFKASGQTVTYVYTKNPEKGADVTVKYMDENGKAIAKSETKRGNVGDKYTTEKKELTGYTFKEVKGSTNGEFTDKAQTVTYIYTKNDENSVKPSEPVQPNTPDNQTDSNTNAKNETTNNVVNRVVNNVETMLPKTSAQKLTLIGIVSVVIASLAGLVVWKKRK</sequence>
<reference evidence="6 7" key="1">
    <citation type="submission" date="2020-03" db="EMBL/GenBank/DDBJ databases">
        <title>Weissella sp. nov., isolated from Cybister lewisianus.</title>
        <authorList>
            <person name="Hyun D.-W."/>
            <person name="Bae J.-W."/>
        </authorList>
    </citation>
    <scope>NUCLEOTIDE SEQUENCE [LARGE SCALE GENOMIC DNA]</scope>
    <source>
        <strain evidence="6 7">HDW19</strain>
    </source>
</reference>
<evidence type="ECO:0000259" key="5">
    <source>
        <dbReference type="Pfam" id="PF06458"/>
    </source>
</evidence>
<dbReference type="InterPro" id="IPR011889">
    <property type="entry name" value="Liste_lipo_26"/>
</dbReference>
<dbReference type="InterPro" id="IPR009459">
    <property type="entry name" value="MucBP_dom"/>
</dbReference>
<feature type="chain" id="PRO_5026315228" evidence="4">
    <location>
        <begin position="27"/>
        <end position="670"/>
    </location>
</feature>
<accession>A0A6G8B1C9</accession>
<dbReference type="NCBIfam" id="TIGR02167">
    <property type="entry name" value="Liste_lipo_26"/>
    <property type="match status" value="3"/>
</dbReference>
<dbReference type="Gene3D" id="3.10.20.320">
    <property type="entry name" value="Putative peptidoglycan bound protein (lpxtg motif)"/>
    <property type="match status" value="3"/>
</dbReference>
<dbReference type="Pfam" id="PF03382">
    <property type="entry name" value="DUF285"/>
    <property type="match status" value="1"/>
</dbReference>
<dbReference type="KEGG" id="wco:G7084_06960"/>